<gene>
    <name evidence="1" type="ORF">COZ40_00310</name>
</gene>
<protein>
    <recommendedName>
        <fullName evidence="3">Type II toxin-antitoxin system PemK/MazF family toxin</fullName>
    </recommendedName>
</protein>
<evidence type="ECO:0008006" key="3">
    <source>
        <dbReference type="Google" id="ProtNLM"/>
    </source>
</evidence>
<dbReference type="InterPro" id="IPR003477">
    <property type="entry name" value="PemK-like"/>
</dbReference>
<comment type="caution">
    <text evidence="1">The sequence shown here is derived from an EMBL/GenBank/DDBJ whole genome shotgun (WGS) entry which is preliminary data.</text>
</comment>
<proteinExistence type="predicted"/>
<accession>A0A2M7LLR2</accession>
<reference evidence="2" key="1">
    <citation type="submission" date="2017-09" db="EMBL/GenBank/DDBJ databases">
        <title>Depth-based differentiation of microbial function through sediment-hosted aquifers and enrichment of novel symbionts in the deep terrestrial subsurface.</title>
        <authorList>
            <person name="Probst A.J."/>
            <person name="Ladd B."/>
            <person name="Jarett J.K."/>
            <person name="Geller-Mcgrath D.E."/>
            <person name="Sieber C.M.K."/>
            <person name="Emerson J.B."/>
            <person name="Anantharaman K."/>
            <person name="Thomas B.C."/>
            <person name="Malmstrom R."/>
            <person name="Stieglmeier M."/>
            <person name="Klingl A."/>
            <person name="Woyke T."/>
            <person name="Ryan C.M."/>
            <person name="Banfield J.F."/>
        </authorList>
    </citation>
    <scope>NUCLEOTIDE SEQUENCE [LARGE SCALE GENOMIC DNA]</scope>
</reference>
<dbReference type="Proteomes" id="UP000228500">
    <property type="component" value="Unassembled WGS sequence"/>
</dbReference>
<dbReference type="Gene3D" id="2.30.30.110">
    <property type="match status" value="1"/>
</dbReference>
<dbReference type="SUPFAM" id="SSF50118">
    <property type="entry name" value="Cell growth inhibitor/plasmid maintenance toxic component"/>
    <property type="match status" value="1"/>
</dbReference>
<organism evidence="1 2">
    <name type="scientific">Candidatus Roizmanbacteria bacterium CG_4_10_14_3_um_filter_39_13</name>
    <dbReference type="NCBI Taxonomy" id="1974831"/>
    <lineage>
        <taxon>Bacteria</taxon>
        <taxon>Candidatus Roizmaniibacteriota</taxon>
    </lineage>
</organism>
<dbReference type="InterPro" id="IPR011067">
    <property type="entry name" value="Plasmid_toxin/cell-grow_inhib"/>
</dbReference>
<dbReference type="Pfam" id="PF02452">
    <property type="entry name" value="PemK_toxin"/>
    <property type="match status" value="1"/>
</dbReference>
<feature type="non-terminal residue" evidence="1">
    <location>
        <position position="1"/>
    </location>
</feature>
<evidence type="ECO:0000313" key="1">
    <source>
        <dbReference type="EMBL" id="PIX69001.1"/>
    </source>
</evidence>
<sequence>ITLPICSNRKEEGKGVKWRDMFNYIKHFDKWFKVKPQLDNLATYPKFQEGDVWWCHIGENVGHEECGKGDKFLRPIIVLKKFNNRIFFGIPTSSKLKDSPFYRPIVIKGIRVSALMSQMRLLDVKRLLYKQSKISPTELEVLKKDFIRLLIKK</sequence>
<dbReference type="AlphaFoldDB" id="A0A2M7LLR2"/>
<dbReference type="GO" id="GO:0003677">
    <property type="term" value="F:DNA binding"/>
    <property type="evidence" value="ECO:0007669"/>
    <property type="project" value="InterPro"/>
</dbReference>
<name>A0A2M7LLR2_9BACT</name>
<dbReference type="EMBL" id="PFJH01000012">
    <property type="protein sequence ID" value="PIX69001.1"/>
    <property type="molecule type" value="Genomic_DNA"/>
</dbReference>
<evidence type="ECO:0000313" key="2">
    <source>
        <dbReference type="Proteomes" id="UP000228500"/>
    </source>
</evidence>